<dbReference type="Gene3D" id="2.160.20.10">
    <property type="entry name" value="Single-stranded right-handed beta-helix, Pectin lyase-like"/>
    <property type="match status" value="1"/>
</dbReference>
<dbReference type="EMBL" id="MT142457">
    <property type="protein sequence ID" value="QJA81390.1"/>
    <property type="molecule type" value="Genomic_DNA"/>
</dbReference>
<name>A0A6M3IYG0_9ZZZZ</name>
<evidence type="ECO:0000259" key="1">
    <source>
        <dbReference type="Pfam" id="PF05048"/>
    </source>
</evidence>
<protein>
    <submittedName>
        <fullName evidence="2">Putative pectate lyase</fullName>
    </submittedName>
</protein>
<gene>
    <name evidence="3" type="ORF">MM415A00550_0022</name>
    <name evidence="2" type="ORF">MM415B00794_0034</name>
</gene>
<evidence type="ECO:0000313" key="3">
    <source>
        <dbReference type="EMBL" id="QJA81390.1"/>
    </source>
</evidence>
<dbReference type="InterPro" id="IPR011050">
    <property type="entry name" value="Pectin_lyase_fold/virulence"/>
</dbReference>
<dbReference type="InterPro" id="IPR007742">
    <property type="entry name" value="NosD_dom"/>
</dbReference>
<keyword evidence="2" id="KW-0456">Lyase</keyword>
<dbReference type="AlphaFoldDB" id="A0A6M3IYG0"/>
<proteinExistence type="predicted"/>
<dbReference type="InterPro" id="IPR006626">
    <property type="entry name" value="PbH1"/>
</dbReference>
<dbReference type="GO" id="GO:0016829">
    <property type="term" value="F:lyase activity"/>
    <property type="evidence" value="ECO:0007669"/>
    <property type="project" value="UniProtKB-KW"/>
</dbReference>
<feature type="domain" description="Periplasmic copper-binding protein NosD beta helix" evidence="1">
    <location>
        <begin position="318"/>
        <end position="469"/>
    </location>
</feature>
<dbReference type="InterPro" id="IPR012334">
    <property type="entry name" value="Pectin_lyas_fold"/>
</dbReference>
<evidence type="ECO:0000313" key="2">
    <source>
        <dbReference type="EMBL" id="QJA62378.1"/>
    </source>
</evidence>
<reference evidence="2" key="1">
    <citation type="submission" date="2020-03" db="EMBL/GenBank/DDBJ databases">
        <title>The deep terrestrial virosphere.</title>
        <authorList>
            <person name="Holmfeldt K."/>
            <person name="Nilsson E."/>
            <person name="Simone D."/>
            <person name="Lopez-Fernandez M."/>
            <person name="Wu X."/>
            <person name="de Brujin I."/>
            <person name="Lundin D."/>
            <person name="Andersson A."/>
            <person name="Bertilsson S."/>
            <person name="Dopson M."/>
        </authorList>
    </citation>
    <scope>NUCLEOTIDE SEQUENCE</scope>
    <source>
        <strain evidence="3">MM415A00550</strain>
        <strain evidence="2">MM415B00794</strain>
    </source>
</reference>
<dbReference type="SUPFAM" id="SSF51126">
    <property type="entry name" value="Pectin lyase-like"/>
    <property type="match status" value="1"/>
</dbReference>
<dbReference type="Pfam" id="PF05048">
    <property type="entry name" value="NosD"/>
    <property type="match status" value="1"/>
</dbReference>
<dbReference type="EMBL" id="MT141469">
    <property type="protein sequence ID" value="QJA62378.1"/>
    <property type="molecule type" value="Genomic_DNA"/>
</dbReference>
<dbReference type="SMART" id="SM00710">
    <property type="entry name" value="PbH1"/>
    <property type="match status" value="8"/>
</dbReference>
<organism evidence="2">
    <name type="scientific">viral metagenome</name>
    <dbReference type="NCBI Taxonomy" id="1070528"/>
    <lineage>
        <taxon>unclassified sequences</taxon>
        <taxon>metagenomes</taxon>
        <taxon>organismal metagenomes</taxon>
    </lineage>
</organism>
<accession>A0A6M3IYG0</accession>
<sequence>MATTMYPAKINSPMTLLSAAITAAATTVPVDDADLLPDAPNVATIGRGENCETIYYGAKDGNNLTSVTRGFQGTAAAWVLGESVYRAYTAYDHDTFKSNIEMMLPIGATAYVISANAPTEVKTYGTFLRSLGYNVWVCDGTADNVQIQEALDAAGDAGGGIVHLTVGIYLINTCLKIPHYVTLEGEGFGTIIKLADDSINNSITDKWTRGAVIAPKGAWFSGFITHYTTYGFQIRDLKVDANMAGQTGLTDYDLYGIYCSWSNNERIDNVWVINAYSSGIAIWPSNPAGETYIHGEAIITRCRIENCNGAGSWAGHAGIFVSNGTALPIRVIVSDCMSFGNNIGFAVEDSAGGVLFNNCIGAENTSYGLSFSTQGQATVNGGFFYLNGIDGICVIGAGERFNTLNGVTCFWNGRYGAYLRHDFAVTGGQFINNDDAGIVLDEAYNNVISGAVITGNGASGDATYPYGIYIVRGLLPNQTTITGCFFGNDYYAYRVADCQTYGIYESGECSDVYGISIYTGNTFAVYGSTQIPFHRGASSISIIRNNAGYVTENSGTATLLNANTSVVVAHGCAATPTFISITWAENPTNVIADWWVDTIGATNFTLNGVDPGASNLTFMWKAEVR</sequence>